<name>A0A2I0L1S7_PUNGR</name>
<keyword evidence="3" id="KW-0653">Protein transport</keyword>
<keyword evidence="5" id="KW-1185">Reference proteome</keyword>
<sequence length="594" mass="66147">MARKGLSSLFSSSSSSSSSPSSHSLPSRPQTPRSPSTPIRQTLSDSMIRETIENAQSIITKWGPDSALFHENRAESLEFLKSVDRLRHAMKALAATNSGSDLLVVAQKLMLTAMKRLEKDFYRILSSNTSGLNPESISSHYSSESSSSLDDHNLSEEATFDLKLIADCMTSSGYGKECAVIYKLTRRSVIDENLYQLGIEHFRPSHIHKMDPTALDRVIKNWLGSVKTAVRALFRGERILCDHVLSASDTIRESCFSEITREAAVNLFRLPALVAKRKQPSDRVLQLLELYDALWDVWPDIETVFSFESTSGVRFQAIQSLVKLGGSVHGIISDYESAIQKASPRALTPGGGVHPTTQSVMDIVASLTGYAGILSEILGDHSKPGDFLLPEEEMSENISGSIVSRCLARLILVLLCKLDRKAELYRDAALSYLFLANNLDYITQKVGSTDLKYLLGDEWISQHEKKVHQFMSSYEAFAWGPVFLSLPETCGSGSGTGSMSTDTVKEWFGKFNAAFENAYVRQVSWVVPDGKLRNQIKVSIANKIVHAYREFYEMGLKLFGEAKRYSNTVIRFSPDDIENYLSDLFRGESDSWVF</sequence>
<dbReference type="Gene3D" id="1.20.1280.170">
    <property type="entry name" value="Exocyst complex component Exo70"/>
    <property type="match status" value="1"/>
</dbReference>
<gene>
    <name evidence="4" type="ORF">CRG98_004989</name>
</gene>
<comment type="caution">
    <text evidence="4">The sequence shown here is derived from an EMBL/GenBank/DDBJ whole genome shotgun (WGS) entry which is preliminary data.</text>
</comment>
<evidence type="ECO:0000256" key="3">
    <source>
        <dbReference type="RuleBase" id="RU365026"/>
    </source>
</evidence>
<dbReference type="EMBL" id="PGOL01000196">
    <property type="protein sequence ID" value="PKI74662.1"/>
    <property type="molecule type" value="Genomic_DNA"/>
</dbReference>
<dbReference type="GO" id="GO:0000145">
    <property type="term" value="C:exocyst"/>
    <property type="evidence" value="ECO:0007669"/>
    <property type="project" value="InterPro"/>
</dbReference>
<dbReference type="GO" id="GO:0006887">
    <property type="term" value="P:exocytosis"/>
    <property type="evidence" value="ECO:0007669"/>
    <property type="project" value="UniProtKB-KW"/>
</dbReference>
<dbReference type="AlphaFoldDB" id="A0A2I0L1S7"/>
<keyword evidence="2 3" id="KW-0813">Transport</keyword>
<dbReference type="OrthoDB" id="1922221at2759"/>
<dbReference type="InterPro" id="IPR046364">
    <property type="entry name" value="Exo70_C"/>
</dbReference>
<protein>
    <recommendedName>
        <fullName evidence="3">Exocyst subunit Exo70 family protein</fullName>
    </recommendedName>
</protein>
<evidence type="ECO:0000313" key="4">
    <source>
        <dbReference type="EMBL" id="PKI74662.1"/>
    </source>
</evidence>
<dbReference type="PANTHER" id="PTHR12542">
    <property type="entry name" value="EXOCYST COMPLEX PROTEIN EXO70"/>
    <property type="match status" value="1"/>
</dbReference>
<dbReference type="STRING" id="22663.A0A2I0L1S7"/>
<evidence type="ECO:0000313" key="5">
    <source>
        <dbReference type="Proteomes" id="UP000233551"/>
    </source>
</evidence>
<dbReference type="SUPFAM" id="SSF74788">
    <property type="entry name" value="Cullin repeat-like"/>
    <property type="match status" value="1"/>
</dbReference>
<dbReference type="PANTHER" id="PTHR12542:SF26">
    <property type="entry name" value="EXOCYST SUBUNIT EXO70 FAMILY PROTEIN"/>
    <property type="match status" value="1"/>
</dbReference>
<keyword evidence="3" id="KW-0268">Exocytosis</keyword>
<dbReference type="GO" id="GO:0005546">
    <property type="term" value="F:phosphatidylinositol-4,5-bisphosphate binding"/>
    <property type="evidence" value="ECO:0007669"/>
    <property type="project" value="InterPro"/>
</dbReference>
<comment type="similarity">
    <text evidence="1 3">Belongs to the EXO70 family.</text>
</comment>
<comment type="function">
    <text evidence="3">Component of the exocyst complex.</text>
</comment>
<dbReference type="InterPro" id="IPR016159">
    <property type="entry name" value="Cullin_repeat-like_dom_sf"/>
</dbReference>
<dbReference type="Pfam" id="PF03081">
    <property type="entry name" value="Exo70_C"/>
    <property type="match status" value="1"/>
</dbReference>
<proteinExistence type="inferred from homology"/>
<dbReference type="Proteomes" id="UP000233551">
    <property type="component" value="Unassembled WGS sequence"/>
</dbReference>
<evidence type="ECO:0000256" key="1">
    <source>
        <dbReference type="ARBA" id="ARBA00006756"/>
    </source>
</evidence>
<organism evidence="4 5">
    <name type="scientific">Punica granatum</name>
    <name type="common">Pomegranate</name>
    <dbReference type="NCBI Taxonomy" id="22663"/>
    <lineage>
        <taxon>Eukaryota</taxon>
        <taxon>Viridiplantae</taxon>
        <taxon>Streptophyta</taxon>
        <taxon>Embryophyta</taxon>
        <taxon>Tracheophyta</taxon>
        <taxon>Spermatophyta</taxon>
        <taxon>Magnoliopsida</taxon>
        <taxon>eudicotyledons</taxon>
        <taxon>Gunneridae</taxon>
        <taxon>Pentapetalae</taxon>
        <taxon>rosids</taxon>
        <taxon>malvids</taxon>
        <taxon>Myrtales</taxon>
        <taxon>Lythraceae</taxon>
        <taxon>Punica</taxon>
    </lineage>
</organism>
<dbReference type="GO" id="GO:0015031">
    <property type="term" value="P:protein transport"/>
    <property type="evidence" value="ECO:0007669"/>
    <property type="project" value="UniProtKB-KW"/>
</dbReference>
<accession>A0A2I0L1S7</accession>
<reference evidence="4 5" key="1">
    <citation type="submission" date="2017-11" db="EMBL/GenBank/DDBJ databases">
        <title>De-novo sequencing of pomegranate (Punica granatum L.) genome.</title>
        <authorList>
            <person name="Akparov Z."/>
            <person name="Amiraslanov A."/>
            <person name="Hajiyeva S."/>
            <person name="Abbasov M."/>
            <person name="Kaur K."/>
            <person name="Hamwieh A."/>
            <person name="Solovyev V."/>
            <person name="Salamov A."/>
            <person name="Braich B."/>
            <person name="Kosarev P."/>
            <person name="Mahmoud A."/>
            <person name="Hajiyev E."/>
            <person name="Babayeva S."/>
            <person name="Izzatullayeva V."/>
            <person name="Mammadov A."/>
            <person name="Mammadov A."/>
            <person name="Sharifova S."/>
            <person name="Ojaghi J."/>
            <person name="Eynullazada K."/>
            <person name="Bayramov B."/>
            <person name="Abdulazimova A."/>
            <person name="Shahmuradov I."/>
        </authorList>
    </citation>
    <scope>NUCLEOTIDE SEQUENCE [LARGE SCALE GENOMIC DNA]</scope>
    <source>
        <strain evidence="5">cv. AG2017</strain>
        <tissue evidence="4">Leaf</tissue>
    </source>
</reference>
<dbReference type="GeneID" id="116187753"/>
<dbReference type="InterPro" id="IPR004140">
    <property type="entry name" value="Exo70"/>
</dbReference>
<dbReference type="Pfam" id="PF20669">
    <property type="entry name" value="Exo70_N"/>
    <property type="match status" value="1"/>
</dbReference>
<evidence type="ECO:0000256" key="2">
    <source>
        <dbReference type="ARBA" id="ARBA00022448"/>
    </source>
</evidence>